<dbReference type="PROSITE" id="PS50949">
    <property type="entry name" value="HTH_GNTR"/>
    <property type="match status" value="1"/>
</dbReference>
<proteinExistence type="predicted"/>
<keyword evidence="3" id="KW-0804">Transcription</keyword>
<evidence type="ECO:0000256" key="2">
    <source>
        <dbReference type="ARBA" id="ARBA00023125"/>
    </source>
</evidence>
<keyword evidence="6" id="KW-1185">Reference proteome</keyword>
<keyword evidence="1" id="KW-0805">Transcription regulation</keyword>
<sequence length="109" mass="11689">MGAVMASAGYLRRMEYGPDDKVERDAPEAPFQQLAGILRARVERGDWRPNRAIPGENALADEYGLSRPTVRRAIAVLAEEGLVYAVSGRGTYVAEQKPAQAPGDSSASA</sequence>
<protein>
    <recommendedName>
        <fullName evidence="4">HTH gntR-type domain-containing protein</fullName>
    </recommendedName>
</protein>
<dbReference type="CDD" id="cd07377">
    <property type="entry name" value="WHTH_GntR"/>
    <property type="match status" value="1"/>
</dbReference>
<evidence type="ECO:0000259" key="4">
    <source>
        <dbReference type="PROSITE" id="PS50949"/>
    </source>
</evidence>
<comment type="caution">
    <text evidence="5">The sequence shown here is derived from an EMBL/GenBank/DDBJ whole genome shotgun (WGS) entry which is preliminary data.</text>
</comment>
<gene>
    <name evidence="5" type="ORF">GCM10009601_54310</name>
</gene>
<dbReference type="Gene3D" id="1.10.10.10">
    <property type="entry name" value="Winged helix-like DNA-binding domain superfamily/Winged helix DNA-binding domain"/>
    <property type="match status" value="1"/>
</dbReference>
<dbReference type="InterPro" id="IPR036388">
    <property type="entry name" value="WH-like_DNA-bd_sf"/>
</dbReference>
<dbReference type="PANTHER" id="PTHR44846:SF1">
    <property type="entry name" value="MANNOSYL-D-GLYCERATE TRANSPORT_METABOLISM SYSTEM REPRESSOR MNGR-RELATED"/>
    <property type="match status" value="1"/>
</dbReference>
<dbReference type="EMBL" id="BAAAIZ010000101">
    <property type="protein sequence ID" value="GAA1432829.1"/>
    <property type="molecule type" value="Genomic_DNA"/>
</dbReference>
<dbReference type="PANTHER" id="PTHR44846">
    <property type="entry name" value="MANNOSYL-D-GLYCERATE TRANSPORT/METABOLISM SYSTEM REPRESSOR MNGR-RELATED"/>
    <property type="match status" value="1"/>
</dbReference>
<dbReference type="SUPFAM" id="SSF46785">
    <property type="entry name" value="Winged helix' DNA-binding domain"/>
    <property type="match status" value="1"/>
</dbReference>
<reference evidence="6" key="1">
    <citation type="journal article" date="2019" name="Int. J. Syst. Evol. Microbiol.">
        <title>The Global Catalogue of Microorganisms (GCM) 10K type strain sequencing project: providing services to taxonomists for standard genome sequencing and annotation.</title>
        <authorList>
            <consortium name="The Broad Institute Genomics Platform"/>
            <consortium name="The Broad Institute Genome Sequencing Center for Infectious Disease"/>
            <person name="Wu L."/>
            <person name="Ma J."/>
        </authorList>
    </citation>
    <scope>NUCLEOTIDE SEQUENCE [LARGE SCALE GENOMIC DNA]</scope>
    <source>
        <strain evidence="6">JCM 11756</strain>
    </source>
</reference>
<feature type="domain" description="HTH gntR-type" evidence="4">
    <location>
        <begin position="28"/>
        <end position="96"/>
    </location>
</feature>
<evidence type="ECO:0000256" key="1">
    <source>
        <dbReference type="ARBA" id="ARBA00023015"/>
    </source>
</evidence>
<evidence type="ECO:0000313" key="5">
    <source>
        <dbReference type="EMBL" id="GAA1432829.1"/>
    </source>
</evidence>
<dbReference type="InterPro" id="IPR000524">
    <property type="entry name" value="Tscrpt_reg_HTH_GntR"/>
</dbReference>
<organism evidence="5 6">
    <name type="scientific">Streptomyces thermospinosisporus</name>
    <dbReference type="NCBI Taxonomy" id="161482"/>
    <lineage>
        <taxon>Bacteria</taxon>
        <taxon>Bacillati</taxon>
        <taxon>Actinomycetota</taxon>
        <taxon>Actinomycetes</taxon>
        <taxon>Kitasatosporales</taxon>
        <taxon>Streptomycetaceae</taxon>
        <taxon>Streptomyces</taxon>
    </lineage>
</organism>
<dbReference type="InterPro" id="IPR050679">
    <property type="entry name" value="Bact_HTH_transcr_reg"/>
</dbReference>
<dbReference type="SMART" id="SM00345">
    <property type="entry name" value="HTH_GNTR"/>
    <property type="match status" value="1"/>
</dbReference>
<dbReference type="Pfam" id="PF00392">
    <property type="entry name" value="GntR"/>
    <property type="match status" value="1"/>
</dbReference>
<dbReference type="InterPro" id="IPR036390">
    <property type="entry name" value="WH_DNA-bd_sf"/>
</dbReference>
<dbReference type="Proteomes" id="UP001500973">
    <property type="component" value="Unassembled WGS sequence"/>
</dbReference>
<dbReference type="PRINTS" id="PR00035">
    <property type="entry name" value="HTHGNTR"/>
</dbReference>
<accession>A0ABP4JY60</accession>
<evidence type="ECO:0000313" key="6">
    <source>
        <dbReference type="Proteomes" id="UP001500973"/>
    </source>
</evidence>
<evidence type="ECO:0000256" key="3">
    <source>
        <dbReference type="ARBA" id="ARBA00023163"/>
    </source>
</evidence>
<name>A0ABP4JY60_9ACTN</name>
<keyword evidence="2" id="KW-0238">DNA-binding</keyword>